<protein>
    <submittedName>
        <fullName evidence="1">Uncharacterized protein</fullName>
    </submittedName>
</protein>
<proteinExistence type="predicted"/>
<organism evidence="1">
    <name type="scientific">Salmonella phage vB_SE130_2P</name>
    <dbReference type="NCBI Taxonomy" id="3236707"/>
    <lineage>
        <taxon>Viruses</taxon>
    </lineage>
</organism>
<sequence length="101" mass="10932">MLDARTGYYRSRYCGNEKALSLLPDKPSNCTRSPTSTPSVTKLPEARVKVFATGSTVMPIADAVEPATHELAIAPANSSSWLVARSVRQRIHQLPVGYLCG</sequence>
<reference evidence="1" key="1">
    <citation type="submission" date="2024-06" db="EMBL/GenBank/DDBJ databases">
        <authorList>
            <person name="Mutai I.J."/>
            <person name="Gurusinghe A."/>
            <person name="Wang B."/>
            <person name="Clark M."/>
            <person name="Bhandare S.G."/>
        </authorList>
    </citation>
    <scope>NUCLEOTIDE SEQUENCE</scope>
</reference>
<evidence type="ECO:0000313" key="1">
    <source>
        <dbReference type="EMBL" id="XDJ01655.1"/>
    </source>
</evidence>
<dbReference type="EMBL" id="PP935706">
    <property type="protein sequence ID" value="XDJ01655.1"/>
    <property type="molecule type" value="Genomic_DNA"/>
</dbReference>
<name>A0AB39C540_9VIRU</name>
<accession>A0AB39C540</accession>